<organism evidence="5 6">
    <name type="scientific">Echinicola arenosa</name>
    <dbReference type="NCBI Taxonomy" id="2774144"/>
    <lineage>
        <taxon>Bacteria</taxon>
        <taxon>Pseudomonadati</taxon>
        <taxon>Bacteroidota</taxon>
        <taxon>Cytophagia</taxon>
        <taxon>Cytophagales</taxon>
        <taxon>Cyclobacteriaceae</taxon>
        <taxon>Echinicola</taxon>
    </lineage>
</organism>
<evidence type="ECO:0000256" key="2">
    <source>
        <dbReference type="SAM" id="SignalP"/>
    </source>
</evidence>
<feature type="signal peptide" evidence="2">
    <location>
        <begin position="1"/>
        <end position="20"/>
    </location>
</feature>
<evidence type="ECO:0000259" key="4">
    <source>
        <dbReference type="Pfam" id="PF25221"/>
    </source>
</evidence>
<evidence type="ECO:0000313" key="6">
    <source>
        <dbReference type="Proteomes" id="UP000647133"/>
    </source>
</evidence>
<dbReference type="EMBL" id="JACYTQ010000010">
    <property type="protein sequence ID" value="MBD8491045.1"/>
    <property type="molecule type" value="Genomic_DNA"/>
</dbReference>
<evidence type="ECO:0000259" key="3">
    <source>
        <dbReference type="Pfam" id="PF13387"/>
    </source>
</evidence>
<dbReference type="InterPro" id="IPR057436">
    <property type="entry name" value="5TMH_Lnb"/>
</dbReference>
<feature type="transmembrane region" description="Helical" evidence="1">
    <location>
        <begin position="283"/>
        <end position="302"/>
    </location>
</feature>
<protein>
    <submittedName>
        <fullName evidence="5">DUF4105 domain-containing protein</fullName>
    </submittedName>
</protein>
<keyword evidence="1" id="KW-0812">Transmembrane</keyword>
<feature type="transmembrane region" description="Helical" evidence="1">
    <location>
        <begin position="364"/>
        <end position="381"/>
    </location>
</feature>
<feature type="domain" description="Lnb-like transmembrane" evidence="4">
    <location>
        <begin position="245"/>
        <end position="381"/>
    </location>
</feature>
<name>A0ABR9AT12_9BACT</name>
<dbReference type="Proteomes" id="UP000647133">
    <property type="component" value="Unassembled WGS sequence"/>
</dbReference>
<keyword evidence="2" id="KW-0732">Signal</keyword>
<gene>
    <name evidence="5" type="ORF">IFO69_19990</name>
</gene>
<evidence type="ECO:0000256" key="1">
    <source>
        <dbReference type="SAM" id="Phobius"/>
    </source>
</evidence>
<sequence>MKKIALFFLLILLNLSQLKAQHYQISLLTCDPGVELYSVFGHNAIRVVDLQTGRDSVFNYGTFDFDTPNFYLKFARGKLDYMLSRNTYNEFIGHYTYLERAVREQVLDLSPEQAAKAVEFLQINYQPENRFYRYDFFYDNCATRIRDMMEVVLGDQLEWKAPQTTEEKTFRDLIDEYVYPLPWGDLGIDLALGSVIDVDATEREKQFLPDYMEAAFAQAEIVGDGPTRPLVKSQSTVLDLPPVKIESSIFNPYFLFWLIAIFFIVITFIGFKKKRLFVGFDQALFTILSLLGIMVVLLWFFTEHSTTKYNWNLLWAFPLHGILAYGLNQKSPAEWVKKYLLFALILADAAVVFWILGWQSFHPSILPLILVVILRTNYLYYNLDRIKAYRRNLQG</sequence>
<keyword evidence="6" id="KW-1185">Reference proteome</keyword>
<reference evidence="5 6" key="1">
    <citation type="submission" date="2020-09" db="EMBL/GenBank/DDBJ databases">
        <title>Echinicola sp. CAU 1574 isolated from sand of Sido Beach.</title>
        <authorList>
            <person name="Kim W."/>
        </authorList>
    </citation>
    <scope>NUCLEOTIDE SEQUENCE [LARGE SCALE GENOMIC DNA]</scope>
    <source>
        <strain evidence="5 6">CAU 1574</strain>
    </source>
</reference>
<feature type="transmembrane region" description="Helical" evidence="1">
    <location>
        <begin position="339"/>
        <end position="358"/>
    </location>
</feature>
<feature type="transmembrane region" description="Helical" evidence="1">
    <location>
        <begin position="253"/>
        <end position="271"/>
    </location>
</feature>
<feature type="domain" description="Lnb N-terminal periplasmic" evidence="3">
    <location>
        <begin position="16"/>
        <end position="160"/>
    </location>
</feature>
<evidence type="ECO:0000313" key="5">
    <source>
        <dbReference type="EMBL" id="MBD8491045.1"/>
    </source>
</evidence>
<comment type="caution">
    <text evidence="5">The sequence shown here is derived from an EMBL/GenBank/DDBJ whole genome shotgun (WGS) entry which is preliminary data.</text>
</comment>
<dbReference type="InterPro" id="IPR025178">
    <property type="entry name" value="Lnb_N"/>
</dbReference>
<proteinExistence type="predicted"/>
<feature type="transmembrane region" description="Helical" evidence="1">
    <location>
        <begin position="308"/>
        <end position="327"/>
    </location>
</feature>
<dbReference type="RefSeq" id="WP_192011923.1">
    <property type="nucleotide sequence ID" value="NZ_JACYTQ010000010.1"/>
</dbReference>
<keyword evidence="1" id="KW-1133">Transmembrane helix</keyword>
<accession>A0ABR9AT12</accession>
<keyword evidence="1" id="KW-0472">Membrane</keyword>
<dbReference type="Pfam" id="PF25221">
    <property type="entry name" value="5TMH_Lnb"/>
    <property type="match status" value="1"/>
</dbReference>
<dbReference type="Pfam" id="PF13387">
    <property type="entry name" value="Lnb_N"/>
    <property type="match status" value="1"/>
</dbReference>
<feature type="chain" id="PRO_5045125552" evidence="2">
    <location>
        <begin position="21"/>
        <end position="395"/>
    </location>
</feature>